<sequence>MKDSLNNDEDVVFSLDIGTRTVIGIVGIYKEDKLNIIASSILEHEKRAMHDGQIHDINSVVKVANKVKEDLESQIGFNLKEVSIAAAGRALETNRAKVKRDIDFTREINNEIIKSTELEAVQKAQDDLKNKLKLENSKYYCVGYTAVSYFLDDILIENLEGHKGDNITVEIIATFLPHTVIDSLTTVVDRLGLEVTNMTLEPIAALNVAVKKNLRLLNIALIDVGAGTSDIAITKDGTVNAYAMVSTAGDEITEKLVTKYLLDYDVAEDLKVNLNTPKTHEFQDIVGTIHRLTTEEILDRIDESIRQLAKEISSKVIELNERSPSVVFLIGGGSQTPRLSKYISEELDMPEDRVVIKDTNLIENITGINDHIKGPDAITPIGIAMISAENSYRDFMEITINGEKVKLFNTENSRITDALLIVNYNPRKLIAKRGEDLKYYLNGVEKNIIGQVGDPAKVYVNNKLTDLEHKLKHKDIIILDEATSGKSGRANIYDIVDINKKIYLNGKPHDLVLSLSLNGERVSENHELKNEDKIDVSEVKTLYELFDYLDLDINHFKCYKDKKEIHGDYILNKGDMITYSNSEPNKEYNNKDESNKASKVINLNINGESKSINYDKDCFKFIDIFNYIDFDMNKAKGNLILEVNGGKAQYQQKLKDGDIIKVCWQN</sequence>
<keyword evidence="3" id="KW-1185">Reference proteome</keyword>
<dbReference type="KEGG" id="cad:Curi_c10780"/>
<dbReference type="Proteomes" id="UP000006094">
    <property type="component" value="Chromosome"/>
</dbReference>
<dbReference type="Gene3D" id="3.30.420.40">
    <property type="match status" value="2"/>
</dbReference>
<feature type="domain" description="SHS2" evidence="1">
    <location>
        <begin position="12"/>
        <end position="209"/>
    </location>
</feature>
<accession>K0AZ74</accession>
<keyword evidence="2" id="KW-0131">Cell cycle</keyword>
<dbReference type="HOGENOM" id="CLU_010661_1_0_9"/>
<dbReference type="eggNOG" id="COG0849">
    <property type="taxonomic scope" value="Bacteria"/>
</dbReference>
<dbReference type="PANTHER" id="PTHR32432:SF3">
    <property type="entry name" value="ETHANOLAMINE UTILIZATION PROTEIN EUTJ"/>
    <property type="match status" value="1"/>
</dbReference>
<dbReference type="InterPro" id="IPR043129">
    <property type="entry name" value="ATPase_NBD"/>
</dbReference>
<gene>
    <name evidence="2" type="primary">ftsA</name>
    <name evidence="2" type="ordered locus">Curi_c10780</name>
</gene>
<dbReference type="RefSeq" id="WP_014967229.1">
    <property type="nucleotide sequence ID" value="NC_018664.1"/>
</dbReference>
<name>K0AZ74_GOTA9</name>
<dbReference type="InterPro" id="IPR050696">
    <property type="entry name" value="FtsA/MreB"/>
</dbReference>
<evidence type="ECO:0000259" key="1">
    <source>
        <dbReference type="SMART" id="SM00842"/>
    </source>
</evidence>
<proteinExistence type="predicted"/>
<protein>
    <submittedName>
        <fullName evidence="2">Cell division protein FtsA</fullName>
    </submittedName>
</protein>
<dbReference type="CDD" id="cd24004">
    <property type="entry name" value="ASKHA_NBD_PilM-like"/>
    <property type="match status" value="1"/>
</dbReference>
<dbReference type="STRING" id="1128398.Curi_c10780"/>
<reference evidence="2 3" key="1">
    <citation type="journal article" date="2012" name="PLoS ONE">
        <title>The purine-utilizing bacterium Clostridium acidurici 9a: a genome-guided metabolic reconsideration.</title>
        <authorList>
            <person name="Hartwich K."/>
            <person name="Poehlein A."/>
            <person name="Daniel R."/>
        </authorList>
    </citation>
    <scope>NUCLEOTIDE SEQUENCE [LARGE SCALE GENOMIC DNA]</scope>
    <source>
        <strain evidence="3">ATCC 7906 / DSM 604 / BCRC 14475 / CIP 104303 / KCTC 5404 / NCIMB 10678 / 9a</strain>
    </source>
</reference>
<dbReference type="GO" id="GO:0051301">
    <property type="term" value="P:cell division"/>
    <property type="evidence" value="ECO:0007669"/>
    <property type="project" value="UniProtKB-KW"/>
</dbReference>
<evidence type="ECO:0000313" key="3">
    <source>
        <dbReference type="Proteomes" id="UP000006094"/>
    </source>
</evidence>
<keyword evidence="2" id="KW-0132">Cell division</keyword>
<evidence type="ECO:0000313" key="2">
    <source>
        <dbReference type="EMBL" id="AFS78092.1"/>
    </source>
</evidence>
<dbReference type="AlphaFoldDB" id="K0AZ74"/>
<dbReference type="SMART" id="SM00842">
    <property type="entry name" value="FtsA"/>
    <property type="match status" value="1"/>
</dbReference>
<dbReference type="PATRIC" id="fig|1128398.3.peg.1081"/>
<dbReference type="InterPro" id="IPR003494">
    <property type="entry name" value="SHS2_FtsA"/>
</dbReference>
<dbReference type="SUPFAM" id="SSF53067">
    <property type="entry name" value="Actin-like ATPase domain"/>
    <property type="match status" value="2"/>
</dbReference>
<dbReference type="OrthoDB" id="9768127at2"/>
<dbReference type="PANTHER" id="PTHR32432">
    <property type="entry name" value="CELL DIVISION PROTEIN FTSA-RELATED"/>
    <property type="match status" value="1"/>
</dbReference>
<dbReference type="EMBL" id="CP003326">
    <property type="protein sequence ID" value="AFS78092.1"/>
    <property type="molecule type" value="Genomic_DNA"/>
</dbReference>
<organism evidence="2 3">
    <name type="scientific">Gottschalkia acidurici (strain ATCC 7906 / DSM 604 / BCRC 14475 / CIP 104303 / KCTC 5404 / NCIMB 10678 / 9a)</name>
    <name type="common">Clostridium acidurici</name>
    <dbReference type="NCBI Taxonomy" id="1128398"/>
    <lineage>
        <taxon>Bacteria</taxon>
        <taxon>Bacillati</taxon>
        <taxon>Bacillota</taxon>
        <taxon>Tissierellia</taxon>
        <taxon>Tissierellales</taxon>
        <taxon>Gottschalkiaceae</taxon>
        <taxon>Gottschalkia</taxon>
    </lineage>
</organism>
<dbReference type="Pfam" id="PF14450">
    <property type="entry name" value="FtsA"/>
    <property type="match status" value="1"/>
</dbReference>